<dbReference type="GO" id="GO:0005886">
    <property type="term" value="C:plasma membrane"/>
    <property type="evidence" value="ECO:0007669"/>
    <property type="project" value="UniProtKB-SubCell"/>
</dbReference>
<dbReference type="GO" id="GO:0015744">
    <property type="term" value="P:succinate transport"/>
    <property type="evidence" value="ECO:0007669"/>
    <property type="project" value="TreeGrafter"/>
</dbReference>
<dbReference type="InterPro" id="IPR010619">
    <property type="entry name" value="ThrE-like_N"/>
</dbReference>
<feature type="region of interest" description="Disordered" evidence="7">
    <location>
        <begin position="386"/>
        <end position="427"/>
    </location>
</feature>
<keyword evidence="2" id="KW-1003">Cell membrane</keyword>
<dbReference type="Pfam" id="PF12821">
    <property type="entry name" value="ThrE_2"/>
    <property type="match status" value="1"/>
</dbReference>
<dbReference type="Pfam" id="PF06738">
    <property type="entry name" value="ThrE"/>
    <property type="match status" value="1"/>
</dbReference>
<protein>
    <recommendedName>
        <fullName evidence="13">Integral membrane protein</fullName>
    </recommendedName>
</protein>
<evidence type="ECO:0000256" key="4">
    <source>
        <dbReference type="ARBA" id="ARBA00022989"/>
    </source>
</evidence>
<feature type="transmembrane region" description="Helical" evidence="8">
    <location>
        <begin position="347"/>
        <end position="375"/>
    </location>
</feature>
<keyword evidence="4 8" id="KW-1133">Transmembrane helix</keyword>
<dbReference type="InterPro" id="IPR050539">
    <property type="entry name" value="ThrE_Dicarb/AminoAcid_Exp"/>
</dbReference>
<gene>
    <name evidence="11" type="ORF">BN12_440009</name>
</gene>
<comment type="similarity">
    <text evidence="6">Belongs to the ThrE exporter (TC 2.A.79) family.</text>
</comment>
<organism evidence="11 12">
    <name type="scientific">Nostocoides japonicum T1-X7</name>
    <dbReference type="NCBI Taxonomy" id="1194083"/>
    <lineage>
        <taxon>Bacteria</taxon>
        <taxon>Bacillati</taxon>
        <taxon>Actinomycetota</taxon>
        <taxon>Actinomycetes</taxon>
        <taxon>Micrococcales</taxon>
        <taxon>Intrasporangiaceae</taxon>
        <taxon>Nostocoides</taxon>
    </lineage>
</organism>
<feature type="transmembrane region" description="Helical" evidence="8">
    <location>
        <begin position="199"/>
        <end position="223"/>
    </location>
</feature>
<feature type="transmembrane region" description="Helical" evidence="8">
    <location>
        <begin position="159"/>
        <end position="179"/>
    </location>
</feature>
<feature type="transmembrane region" description="Helical" evidence="8">
    <location>
        <begin position="83"/>
        <end position="110"/>
    </location>
</feature>
<feature type="transmembrane region" description="Helical" evidence="8">
    <location>
        <begin position="268"/>
        <end position="297"/>
    </location>
</feature>
<keyword evidence="5 8" id="KW-0472">Membrane</keyword>
<dbReference type="Proteomes" id="UP000035721">
    <property type="component" value="Unassembled WGS sequence"/>
</dbReference>
<dbReference type="InterPro" id="IPR024528">
    <property type="entry name" value="ThrE_2"/>
</dbReference>
<dbReference type="PANTHER" id="PTHR34390:SF2">
    <property type="entry name" value="SUCCINATE TRANSPORTER SUBUNIT YJJP-RELATED"/>
    <property type="match status" value="1"/>
</dbReference>
<dbReference type="EMBL" id="CAJB01000375">
    <property type="protein sequence ID" value="CCH79465.1"/>
    <property type="molecule type" value="Genomic_DNA"/>
</dbReference>
<evidence type="ECO:0000256" key="3">
    <source>
        <dbReference type="ARBA" id="ARBA00022692"/>
    </source>
</evidence>
<feature type="domain" description="Threonine/Serine exporter ThrE" evidence="10">
    <location>
        <begin position="240"/>
        <end position="360"/>
    </location>
</feature>
<dbReference type="AlphaFoldDB" id="A0A077M600"/>
<evidence type="ECO:0000256" key="2">
    <source>
        <dbReference type="ARBA" id="ARBA00022475"/>
    </source>
</evidence>
<evidence type="ECO:0000256" key="5">
    <source>
        <dbReference type="ARBA" id="ARBA00023136"/>
    </source>
</evidence>
<proteinExistence type="inferred from homology"/>
<comment type="caution">
    <text evidence="11">The sequence shown here is derived from an EMBL/GenBank/DDBJ whole genome shotgun (WGS) entry which is preliminary data.</text>
</comment>
<evidence type="ECO:0000256" key="1">
    <source>
        <dbReference type="ARBA" id="ARBA00004651"/>
    </source>
</evidence>
<feature type="transmembrane region" description="Helical" evidence="8">
    <location>
        <begin position="235"/>
        <end position="256"/>
    </location>
</feature>
<evidence type="ECO:0000313" key="11">
    <source>
        <dbReference type="EMBL" id="CCH79465.1"/>
    </source>
</evidence>
<feature type="transmembrane region" description="Helical" evidence="8">
    <location>
        <begin position="122"/>
        <end position="147"/>
    </location>
</feature>
<comment type="subcellular location">
    <subcellularLocation>
        <location evidence="1">Cell membrane</location>
        <topology evidence="1">Multi-pass membrane protein</topology>
    </subcellularLocation>
</comment>
<feature type="compositionally biased region" description="Basic and acidic residues" evidence="7">
    <location>
        <begin position="388"/>
        <end position="404"/>
    </location>
</feature>
<evidence type="ECO:0000256" key="8">
    <source>
        <dbReference type="SAM" id="Phobius"/>
    </source>
</evidence>
<evidence type="ECO:0000313" key="12">
    <source>
        <dbReference type="Proteomes" id="UP000035721"/>
    </source>
</evidence>
<keyword evidence="3 8" id="KW-0812">Transmembrane</keyword>
<reference evidence="11 12" key="1">
    <citation type="journal article" date="2013" name="ISME J.">
        <title>A metabolic model for members of the genus Tetrasphaera involved in enhanced biological phosphorus removal.</title>
        <authorList>
            <person name="Kristiansen R."/>
            <person name="Nguyen H.T.T."/>
            <person name="Saunders A.M."/>
            <person name="Nielsen J.L."/>
            <person name="Wimmer R."/>
            <person name="Le V.Q."/>
            <person name="McIlroy S.J."/>
            <person name="Petrovski S."/>
            <person name="Seviour R.J."/>
            <person name="Calteau A."/>
            <person name="Nielsen K.L."/>
            <person name="Nielsen P.H."/>
        </authorList>
    </citation>
    <scope>NUCLEOTIDE SEQUENCE [LARGE SCALE GENOMIC DNA]</scope>
    <source>
        <strain evidence="11 12">T1-X7</strain>
    </source>
</reference>
<keyword evidence="12" id="KW-1185">Reference proteome</keyword>
<evidence type="ECO:0000259" key="10">
    <source>
        <dbReference type="Pfam" id="PF12821"/>
    </source>
</evidence>
<evidence type="ECO:0000259" key="9">
    <source>
        <dbReference type="Pfam" id="PF06738"/>
    </source>
</evidence>
<dbReference type="OrthoDB" id="9763957at2"/>
<dbReference type="STRING" id="1194083.BN12_440009"/>
<evidence type="ECO:0008006" key="13">
    <source>
        <dbReference type="Google" id="ProtNLM"/>
    </source>
</evidence>
<name>A0A077M600_9MICO</name>
<accession>A0A077M600</accession>
<feature type="transmembrane region" description="Helical" evidence="8">
    <location>
        <begin position="309"/>
        <end position="327"/>
    </location>
</feature>
<evidence type="ECO:0000256" key="6">
    <source>
        <dbReference type="ARBA" id="ARBA00034125"/>
    </source>
</evidence>
<feature type="domain" description="Threonine/serine exporter-like N-terminal" evidence="9">
    <location>
        <begin position="2"/>
        <end position="214"/>
    </location>
</feature>
<evidence type="ECO:0000256" key="7">
    <source>
        <dbReference type="SAM" id="MobiDB-lite"/>
    </source>
</evidence>
<dbReference type="PANTHER" id="PTHR34390">
    <property type="entry name" value="UPF0442 PROTEIN YJJB-RELATED"/>
    <property type="match status" value="1"/>
</dbReference>
<sequence length="427" mass="43490">MHIDVTYTSITVSYHRGPNADPITVLRVVGMRTQDFTRLERLRALVTDVSRTTIPVEEARVRFDAVVTAAHPYRRWLVTTASAVLAAAVAVLIGGGWLVTLVSFVSAVAIDRSTHFLYKLGIAPFFAQVIAAAIPTATATLLVVAATRGSGTAASIEPSLVVAAGIVLLLSGMSVVGAAEDALAGYYVTAGARTFEVGVLTLGIVIGVSLVLSIGNRLGYYVAVTSMTTLEPSRALQLGCSFVIAAAFAVSAYAVGRAVFMSAVLGTVAWWMYAALTGATLGAATSAAIAAAVVGLLAQAASGRLNMSAIAVTTGGIVPLLPGRAVYQGISQIVSDPETGFVTGMTTLAGAAGIGMGLAAGVSIGSYFGGLIGAWRFGGTLPRIAGQRRRDGDEPRASDARADVDGFAGSSDDTGALTPVRPPGGPT</sequence>
<dbReference type="GO" id="GO:0022857">
    <property type="term" value="F:transmembrane transporter activity"/>
    <property type="evidence" value="ECO:0007669"/>
    <property type="project" value="InterPro"/>
</dbReference>